<evidence type="ECO:0000313" key="2">
    <source>
        <dbReference type="EMBL" id="MCI94760.1"/>
    </source>
</evidence>
<keyword evidence="3" id="KW-1185">Reference proteome</keyword>
<protein>
    <submittedName>
        <fullName evidence="2">Uncharacterized protein</fullName>
    </submittedName>
</protein>
<reference evidence="2 3" key="1">
    <citation type="journal article" date="2018" name="Front. Plant Sci.">
        <title>Red Clover (Trifolium pratense) and Zigzag Clover (T. medium) - A Picture of Genomic Similarities and Differences.</title>
        <authorList>
            <person name="Dluhosova J."/>
            <person name="Istvanek J."/>
            <person name="Nedelnik J."/>
            <person name="Repkova J."/>
        </authorList>
    </citation>
    <scope>NUCLEOTIDE SEQUENCE [LARGE SCALE GENOMIC DNA]</scope>
    <source>
        <strain evidence="3">cv. 10/8</strain>
        <tissue evidence="2">Leaf</tissue>
    </source>
</reference>
<dbReference type="Proteomes" id="UP000265520">
    <property type="component" value="Unassembled WGS sequence"/>
</dbReference>
<evidence type="ECO:0000256" key="1">
    <source>
        <dbReference type="SAM" id="MobiDB-lite"/>
    </source>
</evidence>
<feature type="non-terminal residue" evidence="2">
    <location>
        <position position="1"/>
    </location>
</feature>
<organism evidence="2 3">
    <name type="scientific">Trifolium medium</name>
    <dbReference type="NCBI Taxonomy" id="97028"/>
    <lineage>
        <taxon>Eukaryota</taxon>
        <taxon>Viridiplantae</taxon>
        <taxon>Streptophyta</taxon>
        <taxon>Embryophyta</taxon>
        <taxon>Tracheophyta</taxon>
        <taxon>Spermatophyta</taxon>
        <taxon>Magnoliopsida</taxon>
        <taxon>eudicotyledons</taxon>
        <taxon>Gunneridae</taxon>
        <taxon>Pentapetalae</taxon>
        <taxon>rosids</taxon>
        <taxon>fabids</taxon>
        <taxon>Fabales</taxon>
        <taxon>Fabaceae</taxon>
        <taxon>Papilionoideae</taxon>
        <taxon>50 kb inversion clade</taxon>
        <taxon>NPAAA clade</taxon>
        <taxon>Hologalegina</taxon>
        <taxon>IRL clade</taxon>
        <taxon>Trifolieae</taxon>
        <taxon>Trifolium</taxon>
    </lineage>
</organism>
<accession>A0A392W7U4</accession>
<name>A0A392W7U4_9FABA</name>
<comment type="caution">
    <text evidence="2">The sequence shown here is derived from an EMBL/GenBank/DDBJ whole genome shotgun (WGS) entry which is preliminary data.</text>
</comment>
<evidence type="ECO:0000313" key="3">
    <source>
        <dbReference type="Proteomes" id="UP000265520"/>
    </source>
</evidence>
<feature type="region of interest" description="Disordered" evidence="1">
    <location>
        <begin position="1"/>
        <end position="54"/>
    </location>
</feature>
<feature type="non-terminal residue" evidence="2">
    <location>
        <position position="54"/>
    </location>
</feature>
<proteinExistence type="predicted"/>
<dbReference type="AlphaFoldDB" id="A0A392W7U4"/>
<dbReference type="EMBL" id="LXQA011365654">
    <property type="protein sequence ID" value="MCI94760.1"/>
    <property type="molecule type" value="Genomic_DNA"/>
</dbReference>
<sequence>ISQKSEKSPENKNTEEEKTKTDDTENTEEKPKIENSDSSYDARPKEAIRSEKRS</sequence>